<evidence type="ECO:0000256" key="1">
    <source>
        <dbReference type="SAM" id="Phobius"/>
    </source>
</evidence>
<sequence length="683" mass="76932">MSNLTNPPGGGDPPDRFRNVGEQIQSFFDFAENNPDQAVPFFVNIWETQASLTTRALALQGLGVAAQHYHVKEALADWDVLRDIAKEVKGKGEVSNDLTRWAAASALEAIGYSQQSLEHLEGGGFTEPLDRIRREIRDRKLIEINRIPRLNTRGETTAEYERHLEFWLYGPADELLNDNDSSLNYQDLIGDVISKLHGRGVFLGLISPNRIVQGAALRQARLIFKESTEIEDYLYGLLEEFLLDSKHEISLRIHAAKIINTATDINRRLKTLSQLLLEENNPQLHEVVLHQAQSIFQQSAETEESLYQPLEEFLLNSNHEISLRIHAAEIINTATDINRKLKTLSQLLLEEKELRNATVRLLTPYKEELARVEPDANKVLEVLIVDQLNKPQLKDLTISQLKNYVSSTSGYHKEISEIFTSAITASKSLGKRYGRTSSILKEVLQNKQDGHLSAIESWMQLLRNQISDTLALQETVKSSQSILDKTFYAIANIDTKLSQTIKSLPNSEVIESNYDLSYNQYTKMLSDLNLLKNKVVNELNSKSDLLLSKSTTIESETSWKLILSGLAIIVAGYVCYFTFINYSNQGSRSNSYTTTAWYASGFPKNSCGSSSSPNNCWYPVFIKYSDNNWNTVISNYCGDIGQAQSPKTARELGQIQVASFGDSNEAQGFANYMQGWVGQQKCY</sequence>
<dbReference type="AlphaFoldDB" id="A0A6J7ZHH6"/>
<evidence type="ECO:0000313" key="3">
    <source>
        <dbReference type="Proteomes" id="UP000196521"/>
    </source>
</evidence>
<keyword evidence="1" id="KW-1133">Transmembrane helix</keyword>
<reference evidence="2" key="1">
    <citation type="submission" date="2020-05" db="EMBL/GenBank/DDBJ databases">
        <authorList>
            <consortium name="Genoscope - CEA"/>
            <person name="William W."/>
        </authorList>
    </citation>
    <scope>NUCLEOTIDE SEQUENCE [LARGE SCALE GENOMIC DNA]</scope>
    <source>
        <strain evidence="2">PCC 7821</strain>
    </source>
</reference>
<evidence type="ECO:0000313" key="2">
    <source>
        <dbReference type="EMBL" id="CAC5340983.1"/>
    </source>
</evidence>
<dbReference type="SUPFAM" id="SSF48371">
    <property type="entry name" value="ARM repeat"/>
    <property type="match status" value="1"/>
</dbReference>
<comment type="caution">
    <text evidence="2">The sequence shown here is derived from an EMBL/GenBank/DDBJ whole genome shotgun (WGS) entry which is preliminary data.</text>
</comment>
<dbReference type="Proteomes" id="UP000196521">
    <property type="component" value="Unassembled WGS sequence"/>
</dbReference>
<keyword evidence="1" id="KW-0472">Membrane</keyword>
<keyword evidence="1" id="KW-0812">Transmembrane</keyword>
<feature type="transmembrane region" description="Helical" evidence="1">
    <location>
        <begin position="559"/>
        <end position="579"/>
    </location>
</feature>
<gene>
    <name evidence="2" type="ORF">PLAN_120198</name>
</gene>
<proteinExistence type="predicted"/>
<dbReference type="RefSeq" id="WP_199918687.1">
    <property type="nucleotide sequence ID" value="NZ_LR812491.1"/>
</dbReference>
<keyword evidence="3" id="KW-1185">Reference proteome</keyword>
<accession>A0A6J7ZHH6</accession>
<name>A0A6J7ZHH6_PLARU</name>
<organism evidence="2 3">
    <name type="scientific">Planktothrix rubescens CCAP 1459/22</name>
    <dbReference type="NCBI Taxonomy" id="329571"/>
    <lineage>
        <taxon>Bacteria</taxon>
        <taxon>Bacillati</taxon>
        <taxon>Cyanobacteriota</taxon>
        <taxon>Cyanophyceae</taxon>
        <taxon>Oscillatoriophycideae</taxon>
        <taxon>Oscillatoriales</taxon>
        <taxon>Microcoleaceae</taxon>
        <taxon>Planktothrix</taxon>
    </lineage>
</organism>
<dbReference type="EMBL" id="CZCZ02000007">
    <property type="protein sequence ID" value="CAC5340983.1"/>
    <property type="molecule type" value="Genomic_DNA"/>
</dbReference>
<protein>
    <submittedName>
        <fullName evidence="2">Uncharacterized protein</fullName>
    </submittedName>
</protein>
<dbReference type="InterPro" id="IPR016024">
    <property type="entry name" value="ARM-type_fold"/>
</dbReference>